<proteinExistence type="predicted"/>
<comment type="caution">
    <text evidence="1">The sequence shown here is derived from an EMBL/GenBank/DDBJ whole genome shotgun (WGS) entry which is preliminary data.</text>
</comment>
<reference evidence="1 2" key="1">
    <citation type="submission" date="2019-06" db="EMBL/GenBank/DDBJ databases">
        <title>Draft genomes of female and male turbot (Scophthalmus maximus).</title>
        <authorList>
            <person name="Xu H."/>
            <person name="Xu X.-W."/>
            <person name="Shao C."/>
            <person name="Chen S."/>
        </authorList>
    </citation>
    <scope>NUCLEOTIDE SEQUENCE [LARGE SCALE GENOMIC DNA]</scope>
    <source>
        <strain evidence="1">Ysfricsl-2016a</strain>
        <tissue evidence="1">Blood</tissue>
    </source>
</reference>
<sequence>MRRYQTPTPVMPQGLCIREGVKLEERRIPLMHDDILHVQGDEKSRERRCETSRRVSSIEAECSLTVMTRRFPVLHRHPEDSMGTRPLIGRSVARPWMMLHQWVLLRLLHAHALAYARTALSRSDGEMLAEPRTVASFLSSVTSASSAADAMPSPADAPDSV</sequence>
<accession>A0A6A4TPA7</accession>
<name>A0A6A4TPA7_SCOMX</name>
<evidence type="ECO:0000313" key="1">
    <source>
        <dbReference type="EMBL" id="KAF0046228.1"/>
    </source>
</evidence>
<evidence type="ECO:0000313" key="2">
    <source>
        <dbReference type="Proteomes" id="UP000438429"/>
    </source>
</evidence>
<organism evidence="1 2">
    <name type="scientific">Scophthalmus maximus</name>
    <name type="common">Turbot</name>
    <name type="synonym">Psetta maxima</name>
    <dbReference type="NCBI Taxonomy" id="52904"/>
    <lineage>
        <taxon>Eukaryota</taxon>
        <taxon>Metazoa</taxon>
        <taxon>Chordata</taxon>
        <taxon>Craniata</taxon>
        <taxon>Vertebrata</taxon>
        <taxon>Euteleostomi</taxon>
        <taxon>Actinopterygii</taxon>
        <taxon>Neopterygii</taxon>
        <taxon>Teleostei</taxon>
        <taxon>Neoteleostei</taxon>
        <taxon>Acanthomorphata</taxon>
        <taxon>Carangaria</taxon>
        <taxon>Pleuronectiformes</taxon>
        <taxon>Pleuronectoidei</taxon>
        <taxon>Scophthalmidae</taxon>
        <taxon>Scophthalmus</taxon>
    </lineage>
</organism>
<dbReference type="Proteomes" id="UP000438429">
    <property type="component" value="Unassembled WGS sequence"/>
</dbReference>
<gene>
    <name evidence="1" type="ORF">F2P81_002757</name>
</gene>
<protein>
    <submittedName>
        <fullName evidence="1">Uncharacterized protein</fullName>
    </submittedName>
</protein>
<dbReference type="AlphaFoldDB" id="A0A6A4TPA7"/>
<dbReference type="EMBL" id="VEVO01000002">
    <property type="protein sequence ID" value="KAF0046228.1"/>
    <property type="molecule type" value="Genomic_DNA"/>
</dbReference>